<keyword evidence="3" id="KW-1185">Reference proteome</keyword>
<dbReference type="InterPro" id="IPR036518">
    <property type="entry name" value="CobE/GbiG_C_sf"/>
</dbReference>
<evidence type="ECO:0000313" key="2">
    <source>
        <dbReference type="EMBL" id="QKZ05561.1"/>
    </source>
</evidence>
<accession>A0A7D5DAT3</accession>
<dbReference type="Proteomes" id="UP000509568">
    <property type="component" value="Chromosome"/>
</dbReference>
<dbReference type="Pfam" id="PF01890">
    <property type="entry name" value="CbiG_C"/>
    <property type="match status" value="1"/>
</dbReference>
<dbReference type="InterPro" id="IPR052553">
    <property type="entry name" value="CbiG_hydrolase"/>
</dbReference>
<dbReference type="KEGG" id="pez:HWQ56_17880"/>
<dbReference type="SUPFAM" id="SSF159664">
    <property type="entry name" value="CobE/GbiG C-terminal domain-like"/>
    <property type="match status" value="1"/>
</dbReference>
<dbReference type="RefSeq" id="WP_176571341.1">
    <property type="nucleotide sequence ID" value="NZ_CP056030.1"/>
</dbReference>
<evidence type="ECO:0000259" key="1">
    <source>
        <dbReference type="Pfam" id="PF01890"/>
    </source>
</evidence>
<dbReference type="GO" id="GO:0009236">
    <property type="term" value="P:cobalamin biosynthetic process"/>
    <property type="evidence" value="ECO:0007669"/>
    <property type="project" value="InterPro"/>
</dbReference>
<gene>
    <name evidence="2" type="ORF">HWQ56_17880</name>
</gene>
<evidence type="ECO:0000313" key="3">
    <source>
        <dbReference type="Proteomes" id="UP000509568"/>
    </source>
</evidence>
<name>A0A7D5DAT3_9PSED</name>
<organism evidence="2 3">
    <name type="scientific">Pseudomonas eucalypticola</name>
    <dbReference type="NCBI Taxonomy" id="2599595"/>
    <lineage>
        <taxon>Bacteria</taxon>
        <taxon>Pseudomonadati</taxon>
        <taxon>Pseudomonadota</taxon>
        <taxon>Gammaproteobacteria</taxon>
        <taxon>Pseudomonadales</taxon>
        <taxon>Pseudomonadaceae</taxon>
        <taxon>Pseudomonas</taxon>
    </lineage>
</organism>
<protein>
    <submittedName>
        <fullName evidence="2">Cobalamin biosynthesis protein</fullName>
    </submittedName>
</protein>
<dbReference type="PANTHER" id="PTHR37477">
    <property type="entry name" value="COBALT-PRECORRIN-5A HYDROLASE"/>
    <property type="match status" value="1"/>
</dbReference>
<dbReference type="AlphaFoldDB" id="A0A7D5DAT3"/>
<sequence>MPSLFAGLGCQRHCPASALAALLDTTLARHGLTRADLAGIGSIDLKADEPGLLQLASELGLTLVVFSAEQLAAFEGQLTHRSALAFAHTGCHGVAESTALAMAGKGATLRVTRQKNAQATLALAQPGKNPG</sequence>
<reference evidence="2 3" key="1">
    <citation type="submission" date="2020-06" db="EMBL/GenBank/DDBJ databases">
        <title>Pseudomonas eucalypticola sp. nov., an endophyte of Eucalyptus dunnii leaves with biocontrol ability of eucalyptus leaf blight.</title>
        <authorList>
            <person name="Liu Y."/>
            <person name="Song Z."/>
            <person name="Zeng H."/>
            <person name="Lu M."/>
            <person name="Wang X."/>
            <person name="Lian X."/>
            <person name="Zhang Q."/>
        </authorList>
    </citation>
    <scope>NUCLEOTIDE SEQUENCE [LARGE SCALE GENOMIC DNA]</scope>
    <source>
        <strain evidence="2 3">NP-1</strain>
    </source>
</reference>
<dbReference type="EMBL" id="CP056030">
    <property type="protein sequence ID" value="QKZ05561.1"/>
    <property type="molecule type" value="Genomic_DNA"/>
</dbReference>
<dbReference type="Gene3D" id="3.30.420.180">
    <property type="entry name" value="CobE/GbiG C-terminal domain"/>
    <property type="match status" value="1"/>
</dbReference>
<dbReference type="PANTHER" id="PTHR37477:SF1">
    <property type="entry name" value="COBALT-PRECORRIN-5A HYDROLASE"/>
    <property type="match status" value="1"/>
</dbReference>
<proteinExistence type="predicted"/>
<feature type="domain" description="CobE/GbiG C-terminal" evidence="1">
    <location>
        <begin position="4"/>
        <end position="124"/>
    </location>
</feature>
<dbReference type="InterPro" id="IPR002750">
    <property type="entry name" value="CobE/GbiG_C"/>
</dbReference>